<keyword evidence="2" id="KW-1133">Transmembrane helix</keyword>
<evidence type="ECO:0000256" key="3">
    <source>
        <dbReference type="SAM" id="SignalP"/>
    </source>
</evidence>
<keyword evidence="2" id="KW-0472">Membrane</keyword>
<evidence type="ECO:0000256" key="1">
    <source>
        <dbReference type="SAM" id="MobiDB-lite"/>
    </source>
</evidence>
<dbReference type="Proteomes" id="UP000215377">
    <property type="component" value="Unassembled WGS sequence"/>
</dbReference>
<evidence type="ECO:0000313" key="4">
    <source>
        <dbReference type="EMBL" id="OWU75967.1"/>
    </source>
</evidence>
<feature type="region of interest" description="Disordered" evidence="1">
    <location>
        <begin position="304"/>
        <end position="345"/>
    </location>
</feature>
<keyword evidence="3" id="KW-0732">Signal</keyword>
<protein>
    <recommendedName>
        <fullName evidence="6">PilZ domain-containing protein</fullName>
    </recommendedName>
</protein>
<dbReference type="AlphaFoldDB" id="A0A225NSF4"/>
<dbReference type="RefSeq" id="WP_088649160.1">
    <property type="nucleotide sequence ID" value="NZ_AQQR01000002.1"/>
</dbReference>
<gene>
    <name evidence="4" type="ORF">ATO3_07275</name>
</gene>
<feature type="transmembrane region" description="Helical" evidence="2">
    <location>
        <begin position="170"/>
        <end position="191"/>
    </location>
</feature>
<proteinExistence type="predicted"/>
<organism evidence="4 5">
    <name type="scientific">Marinibacterium profundimaris</name>
    <dbReference type="NCBI Taxonomy" id="1679460"/>
    <lineage>
        <taxon>Bacteria</taxon>
        <taxon>Pseudomonadati</taxon>
        <taxon>Pseudomonadota</taxon>
        <taxon>Alphaproteobacteria</taxon>
        <taxon>Rhodobacterales</taxon>
        <taxon>Paracoccaceae</taxon>
        <taxon>Marinibacterium</taxon>
    </lineage>
</organism>
<evidence type="ECO:0000313" key="5">
    <source>
        <dbReference type="Proteomes" id="UP000215377"/>
    </source>
</evidence>
<dbReference type="EMBL" id="AQQR01000002">
    <property type="protein sequence ID" value="OWU75967.1"/>
    <property type="molecule type" value="Genomic_DNA"/>
</dbReference>
<accession>A0A225NSF4</accession>
<keyword evidence="2" id="KW-0812">Transmembrane</keyword>
<keyword evidence="5" id="KW-1185">Reference proteome</keyword>
<evidence type="ECO:0008006" key="6">
    <source>
        <dbReference type="Google" id="ProtNLM"/>
    </source>
</evidence>
<feature type="signal peptide" evidence="3">
    <location>
        <begin position="1"/>
        <end position="28"/>
    </location>
</feature>
<dbReference type="OrthoDB" id="7817968at2"/>
<name>A0A225NSF4_9RHOB</name>
<reference evidence="4 5" key="1">
    <citation type="submission" date="2013-04" db="EMBL/GenBank/DDBJ databases">
        <title>Oceanicola sp. 22II1-22F33 Genome Sequencing.</title>
        <authorList>
            <person name="Lai Q."/>
            <person name="Li G."/>
            <person name="Shao Z."/>
        </authorList>
    </citation>
    <scope>NUCLEOTIDE SEQUENCE [LARGE SCALE GENOMIC DNA]</scope>
    <source>
        <strain evidence="4 5">22II1-22F33</strain>
    </source>
</reference>
<comment type="caution">
    <text evidence="4">The sequence shown here is derived from an EMBL/GenBank/DDBJ whole genome shotgun (WGS) entry which is preliminary data.</text>
</comment>
<feature type="chain" id="PRO_5013234311" description="PilZ domain-containing protein" evidence="3">
    <location>
        <begin position="29"/>
        <end position="345"/>
    </location>
</feature>
<evidence type="ECO:0000256" key="2">
    <source>
        <dbReference type="SAM" id="Phobius"/>
    </source>
</evidence>
<sequence>MRRRRIIAALAFALLLCGPVPWPRTAQAQDCGLPSDWQALSDLARVAARARMQPPDDLRAQVARQLDQLDRTRLFEEISRIQSRTTRLRVEAVLDQLQRFGRSGDLARPWILAMDLDEIDKTMKEYCGSIDFNLPEMTSPFEIIATFLGLADSDQPLPAQFQVSDYARLALLPAVAAMAAATLVLITRLIGWTQTFRHRRKTCRIVATLIIGTYRLGGHVVILGRYNCRFVPNSPEDRALLGDIAESDETVLLAGRILVPCHVSGLRRENAAIEFQLPLPDDMQDAFLAMSSVPTHYSLQSRLKSNVQRRPGDAPAPARFIEPEAADAPGLDAAQHLSASRPDNS</sequence>